<dbReference type="Proteomes" id="UP000581769">
    <property type="component" value="Unassembled WGS sequence"/>
</dbReference>
<evidence type="ECO:0000256" key="6">
    <source>
        <dbReference type="SAM" id="MobiDB-lite"/>
    </source>
</evidence>
<dbReference type="Gene3D" id="1.10.10.60">
    <property type="entry name" value="Homeodomain-like"/>
    <property type="match status" value="1"/>
</dbReference>
<keyword evidence="5" id="KW-0804">Transcription</keyword>
<proteinExistence type="predicted"/>
<dbReference type="PANTHER" id="PTHR32071">
    <property type="entry name" value="TRANSCRIPTIONAL REGULATORY PROTEIN"/>
    <property type="match status" value="1"/>
</dbReference>
<dbReference type="InterPro" id="IPR029016">
    <property type="entry name" value="GAF-like_dom_sf"/>
</dbReference>
<dbReference type="EMBL" id="JACHMG010000001">
    <property type="protein sequence ID" value="MBB4685051.1"/>
    <property type="molecule type" value="Genomic_DNA"/>
</dbReference>
<dbReference type="PROSITE" id="PS50045">
    <property type="entry name" value="SIGMA54_INTERACT_4"/>
    <property type="match status" value="1"/>
</dbReference>
<organism evidence="8 9">
    <name type="scientific">Amycolatopsis jiangsuensis</name>
    <dbReference type="NCBI Taxonomy" id="1181879"/>
    <lineage>
        <taxon>Bacteria</taxon>
        <taxon>Bacillati</taxon>
        <taxon>Actinomycetota</taxon>
        <taxon>Actinomycetes</taxon>
        <taxon>Pseudonocardiales</taxon>
        <taxon>Pseudonocardiaceae</taxon>
        <taxon>Amycolatopsis</taxon>
    </lineage>
</organism>
<dbReference type="Pfam" id="PF02954">
    <property type="entry name" value="HTH_8"/>
    <property type="match status" value="1"/>
</dbReference>
<evidence type="ECO:0000313" key="8">
    <source>
        <dbReference type="EMBL" id="MBB4685051.1"/>
    </source>
</evidence>
<dbReference type="InterPro" id="IPR027417">
    <property type="entry name" value="P-loop_NTPase"/>
</dbReference>
<dbReference type="InterPro" id="IPR003018">
    <property type="entry name" value="GAF"/>
</dbReference>
<keyword evidence="1" id="KW-0547">Nucleotide-binding</keyword>
<evidence type="ECO:0000256" key="5">
    <source>
        <dbReference type="ARBA" id="ARBA00023163"/>
    </source>
</evidence>
<keyword evidence="4" id="KW-0238">DNA-binding</keyword>
<dbReference type="GO" id="GO:0006355">
    <property type="term" value="P:regulation of DNA-templated transcription"/>
    <property type="evidence" value="ECO:0007669"/>
    <property type="project" value="InterPro"/>
</dbReference>
<reference evidence="8 9" key="1">
    <citation type="submission" date="2020-08" db="EMBL/GenBank/DDBJ databases">
        <title>Sequencing the genomes of 1000 actinobacteria strains.</title>
        <authorList>
            <person name="Klenk H.-P."/>
        </authorList>
    </citation>
    <scope>NUCLEOTIDE SEQUENCE [LARGE SCALE GENOMIC DNA]</scope>
    <source>
        <strain evidence="8 9">DSM 45859</strain>
    </source>
</reference>
<dbReference type="RefSeq" id="WP_184780132.1">
    <property type="nucleotide sequence ID" value="NZ_JACHMG010000001.1"/>
</dbReference>
<dbReference type="GO" id="GO:0005524">
    <property type="term" value="F:ATP binding"/>
    <property type="evidence" value="ECO:0007669"/>
    <property type="project" value="UniProtKB-KW"/>
</dbReference>
<dbReference type="SUPFAM" id="SSF52540">
    <property type="entry name" value="P-loop containing nucleoside triphosphate hydrolases"/>
    <property type="match status" value="1"/>
</dbReference>
<comment type="caution">
    <text evidence="8">The sequence shown here is derived from an EMBL/GenBank/DDBJ whole genome shotgun (WGS) entry which is preliminary data.</text>
</comment>
<dbReference type="Gene3D" id="3.30.450.40">
    <property type="match status" value="1"/>
</dbReference>
<feature type="region of interest" description="Disordered" evidence="6">
    <location>
        <begin position="1"/>
        <end position="22"/>
    </location>
</feature>
<evidence type="ECO:0000256" key="2">
    <source>
        <dbReference type="ARBA" id="ARBA00022840"/>
    </source>
</evidence>
<dbReference type="GO" id="GO:0043565">
    <property type="term" value="F:sequence-specific DNA binding"/>
    <property type="evidence" value="ECO:0007669"/>
    <property type="project" value="InterPro"/>
</dbReference>
<protein>
    <submittedName>
        <fullName evidence="8">Transcriptional regulator of acetoin/glycerol metabolism</fullName>
    </submittedName>
</protein>
<gene>
    <name evidence="8" type="ORF">BJY18_002536</name>
</gene>
<evidence type="ECO:0000313" key="9">
    <source>
        <dbReference type="Proteomes" id="UP000581769"/>
    </source>
</evidence>
<dbReference type="Gene3D" id="1.10.8.60">
    <property type="match status" value="1"/>
</dbReference>
<evidence type="ECO:0000256" key="4">
    <source>
        <dbReference type="ARBA" id="ARBA00023125"/>
    </source>
</evidence>
<dbReference type="InterPro" id="IPR058031">
    <property type="entry name" value="AAA_lid_NorR"/>
</dbReference>
<evidence type="ECO:0000256" key="3">
    <source>
        <dbReference type="ARBA" id="ARBA00023015"/>
    </source>
</evidence>
<evidence type="ECO:0000256" key="1">
    <source>
        <dbReference type="ARBA" id="ARBA00022741"/>
    </source>
</evidence>
<dbReference type="Pfam" id="PF01590">
    <property type="entry name" value="GAF"/>
    <property type="match status" value="1"/>
</dbReference>
<dbReference type="InterPro" id="IPR009057">
    <property type="entry name" value="Homeodomain-like_sf"/>
</dbReference>
<sequence length="484" mass="52189">MPDKQGGTGPVEARDASAPRLRASWQRSARYGVPDDEVNPVFTGSVDTSSLLYECGHEVLQGLHQTLANEPISLMLTDSDGLVLSRICGDSTITRSLDRVHLAPGFFFAESNAGTNGLGLALADRAPSLVRAAEHYCTSLRGYTCAAVPVLDPLSGELAGSVNLTTWSEQSSELLLALAQTAAGHTSALMLARASGRRPRRAPRGEVFRMYAEQVEPPPLSAGWEHPLMEAIDAMRRGQTVLVTGEPGAGKTALAAMARRELRPRERLLNARPPAPDDVRAWLTVWAPELGKESTCVVVSGVDTLPAWAASELGQRFSAAHVESGASPFVLTAVDPATLPESLVPHVDTVVEVPALRFRPDDVLPLAHHFARRVRGREVTFTPAAARALTAYDWPENVKQLRRVVREAASRSEVVDAPQLSAEIFTTAGHRLSRLQAMERDEIVRCLAQPGATVVGAATELGMGRATIYRKMAQYGIKARQLRS</sequence>
<keyword evidence="9" id="KW-1185">Reference proteome</keyword>
<dbReference type="Pfam" id="PF25601">
    <property type="entry name" value="AAA_lid_14"/>
    <property type="match status" value="1"/>
</dbReference>
<keyword evidence="2" id="KW-0067">ATP-binding</keyword>
<dbReference type="SUPFAM" id="SSF46689">
    <property type="entry name" value="Homeodomain-like"/>
    <property type="match status" value="1"/>
</dbReference>
<dbReference type="InterPro" id="IPR002078">
    <property type="entry name" value="Sigma_54_int"/>
</dbReference>
<dbReference type="InterPro" id="IPR002197">
    <property type="entry name" value="HTH_Fis"/>
</dbReference>
<name>A0A840IR57_9PSEU</name>
<accession>A0A840IR57</accession>
<feature type="domain" description="Sigma-54 factor interaction" evidence="7">
    <location>
        <begin position="351"/>
        <end position="410"/>
    </location>
</feature>
<evidence type="ECO:0000259" key="7">
    <source>
        <dbReference type="PROSITE" id="PS50045"/>
    </source>
</evidence>
<dbReference type="AlphaFoldDB" id="A0A840IR57"/>
<keyword evidence="3" id="KW-0805">Transcription regulation</keyword>